<dbReference type="Proteomes" id="UP001281614">
    <property type="component" value="Unassembled WGS sequence"/>
</dbReference>
<reference evidence="1" key="1">
    <citation type="submission" date="2023-02" db="EMBL/GenBank/DDBJ databases">
        <title>Colletotrichum kahawae CIFC_Que2 genome sequencing and assembly.</title>
        <authorList>
            <person name="Baroncelli R."/>
        </authorList>
    </citation>
    <scope>NUCLEOTIDE SEQUENCE</scope>
    <source>
        <strain evidence="1">CIFC_Que2</strain>
    </source>
</reference>
<comment type="caution">
    <text evidence="1">The sequence shown here is derived from an EMBL/GenBank/DDBJ whole genome shotgun (WGS) entry which is preliminary data.</text>
</comment>
<accession>A0AAE0D2I0</accession>
<dbReference type="AlphaFoldDB" id="A0AAE0D2I0"/>
<evidence type="ECO:0008006" key="3">
    <source>
        <dbReference type="Google" id="ProtNLM"/>
    </source>
</evidence>
<evidence type="ECO:0000313" key="1">
    <source>
        <dbReference type="EMBL" id="KAK2735466.1"/>
    </source>
</evidence>
<evidence type="ECO:0000313" key="2">
    <source>
        <dbReference type="Proteomes" id="UP001281614"/>
    </source>
</evidence>
<gene>
    <name evidence="1" type="ORF">CKAH01_01847</name>
</gene>
<protein>
    <recommendedName>
        <fullName evidence="3">Clr5 domain-containing protein</fullName>
    </recommendedName>
</protein>
<proteinExistence type="predicted"/>
<sequence>MYKKKFAAWGFSKNQSQCRPVDSMTQILSGTSDRARSAKSLPQKQFQESQKLAYRLDKHLSLLAPDDPKLAQLEKMLYNVWGYFMRVFDRESDGVSGWTGDFFGLIPPEGHCDFSGDWKAVSDQCDGASILVAGQDDTNGKCQKTLHKALSVFDNLLQKKDPWMLVYIWRVILYMRGNSFRLEPKKSNVSSIVLARNRNDHLVGNVLTGIIGLIKICQEVEHPMVHALESLRFFCLQDMKLAVERVYQLSIDLFMDYLGNFHPVVLSMTGHFLKYWPGKLGEHVLPSYNKVVESAEAEFGVCAERTTSLLTEYMYAANYHSQDSSLTFKLATNLKERTDRLGNKPSWRRETYAHVLACKLLARLNRDEGKGQCWMVSLGALATRLRNGDRECQTRALQIRLMLASWYRRAGENDRCEIEKSLAEGIRARMSESEPVKAGWNETFRFRGR</sequence>
<name>A0AAE0D2I0_COLKA</name>
<organism evidence="1 2">
    <name type="scientific">Colletotrichum kahawae</name>
    <name type="common">Coffee berry disease fungus</name>
    <dbReference type="NCBI Taxonomy" id="34407"/>
    <lineage>
        <taxon>Eukaryota</taxon>
        <taxon>Fungi</taxon>
        <taxon>Dikarya</taxon>
        <taxon>Ascomycota</taxon>
        <taxon>Pezizomycotina</taxon>
        <taxon>Sordariomycetes</taxon>
        <taxon>Hypocreomycetidae</taxon>
        <taxon>Glomerellales</taxon>
        <taxon>Glomerellaceae</taxon>
        <taxon>Colletotrichum</taxon>
        <taxon>Colletotrichum gloeosporioides species complex</taxon>
    </lineage>
</organism>
<dbReference type="EMBL" id="VYYT01000444">
    <property type="protein sequence ID" value="KAK2735466.1"/>
    <property type="molecule type" value="Genomic_DNA"/>
</dbReference>
<keyword evidence="2" id="KW-1185">Reference proteome</keyword>